<dbReference type="GO" id="GO:0005886">
    <property type="term" value="C:plasma membrane"/>
    <property type="evidence" value="ECO:0007669"/>
    <property type="project" value="UniProtKB-SubCell"/>
</dbReference>
<evidence type="ECO:0000256" key="7">
    <source>
        <dbReference type="ARBA" id="ARBA00023136"/>
    </source>
</evidence>
<evidence type="ECO:0000256" key="4">
    <source>
        <dbReference type="ARBA" id="ARBA00022519"/>
    </source>
</evidence>
<evidence type="ECO:0000256" key="6">
    <source>
        <dbReference type="ARBA" id="ARBA00022989"/>
    </source>
</evidence>
<feature type="transmembrane region" description="Helical" evidence="8">
    <location>
        <begin position="37"/>
        <end position="56"/>
    </location>
</feature>
<evidence type="ECO:0000256" key="2">
    <source>
        <dbReference type="ARBA" id="ARBA00010519"/>
    </source>
</evidence>
<proteinExistence type="inferred from homology"/>
<dbReference type="GO" id="GO:0030964">
    <property type="term" value="C:NADH dehydrogenase complex"/>
    <property type="evidence" value="ECO:0007669"/>
    <property type="project" value="TreeGrafter"/>
</dbReference>
<evidence type="ECO:0000256" key="5">
    <source>
        <dbReference type="ARBA" id="ARBA00022692"/>
    </source>
</evidence>
<keyword evidence="8" id="KW-0520">NAD</keyword>
<dbReference type="GO" id="GO:0048038">
    <property type="term" value="F:quinone binding"/>
    <property type="evidence" value="ECO:0007669"/>
    <property type="project" value="UniProtKB-KW"/>
</dbReference>
<comment type="subunit">
    <text evidence="8">NDH-1 is composed of 14 different subunits. Subunits NuoA, H, J, K, L, M, N constitute the membrane sector of the complex.</text>
</comment>
<dbReference type="HAMAP" id="MF_01456">
    <property type="entry name" value="NDH1_NuoK"/>
    <property type="match status" value="1"/>
</dbReference>
<feature type="transmembrane region" description="Helical" evidence="8">
    <location>
        <begin position="12"/>
        <end position="30"/>
    </location>
</feature>
<keyword evidence="7 8" id="KW-0472">Membrane</keyword>
<comment type="function">
    <text evidence="8">NDH-1 shuttles electrons from NADH, via FMN and iron-sulfur (Fe-S) centers, to quinones in the respiratory chain. The immediate electron acceptor for the enzyme in this species is believed to be ubiquinone. Couples the redox reaction to proton translocation (for every two electrons transferred, four hydrogen ions are translocated across the cytoplasmic membrane), and thus conserves the redox energy in a proton gradient.</text>
</comment>
<gene>
    <name evidence="8 9" type="primary">nuoK</name>
    <name evidence="9" type="ORF">KM92DES2_20427</name>
</gene>
<keyword evidence="8" id="KW-1278">Translocase</keyword>
<dbReference type="PANTHER" id="PTHR11434:SF16">
    <property type="entry name" value="NADH-UBIQUINONE OXIDOREDUCTASE CHAIN 4L"/>
    <property type="match status" value="1"/>
</dbReference>
<protein>
    <recommendedName>
        <fullName evidence="8">NADH-quinone oxidoreductase subunit K</fullName>
        <ecNumber evidence="8">7.1.1.-</ecNumber>
    </recommendedName>
    <alternativeName>
        <fullName evidence="8">NADH dehydrogenase I subunit K</fullName>
    </alternativeName>
    <alternativeName>
        <fullName evidence="8">NDH-1 subunit K</fullName>
    </alternativeName>
</protein>
<comment type="catalytic activity">
    <reaction evidence="8">
        <text>a quinone + NADH + 5 H(+)(in) = a quinol + NAD(+) + 4 H(+)(out)</text>
        <dbReference type="Rhea" id="RHEA:57888"/>
        <dbReference type="ChEBI" id="CHEBI:15378"/>
        <dbReference type="ChEBI" id="CHEBI:24646"/>
        <dbReference type="ChEBI" id="CHEBI:57540"/>
        <dbReference type="ChEBI" id="CHEBI:57945"/>
        <dbReference type="ChEBI" id="CHEBI:132124"/>
    </reaction>
</comment>
<evidence type="ECO:0000256" key="1">
    <source>
        <dbReference type="ARBA" id="ARBA00004141"/>
    </source>
</evidence>
<keyword evidence="8" id="KW-0830">Ubiquinone</keyword>
<dbReference type="RefSeq" id="WP_192111823.1">
    <property type="nucleotide sequence ID" value="NZ_CABUEN010000002.1"/>
</dbReference>
<dbReference type="AlphaFoldDB" id="A0A212KKR8"/>
<dbReference type="InterPro" id="IPR039428">
    <property type="entry name" value="NUOK/Mnh_C1-like"/>
</dbReference>
<keyword evidence="8" id="KW-0874">Quinone</keyword>
<dbReference type="EMBL" id="FLUP01000002">
    <property type="protein sequence ID" value="SBW12303.1"/>
    <property type="molecule type" value="Genomic_DNA"/>
</dbReference>
<keyword evidence="6 8" id="KW-1133">Transmembrane helix</keyword>
<evidence type="ECO:0000256" key="8">
    <source>
        <dbReference type="HAMAP-Rule" id="MF_01456"/>
    </source>
</evidence>
<reference evidence="9" key="1">
    <citation type="submission" date="2016-04" db="EMBL/GenBank/DDBJ databases">
        <authorList>
            <person name="Evans L.H."/>
            <person name="Alamgir A."/>
            <person name="Owens N."/>
            <person name="Weber N.D."/>
            <person name="Virtaneva K."/>
            <person name="Barbian K."/>
            <person name="Babar A."/>
            <person name="Rosenke K."/>
        </authorList>
    </citation>
    <scope>NUCLEOTIDE SEQUENCE</scope>
    <source>
        <strain evidence="9">92-2</strain>
    </source>
</reference>
<comment type="similarity">
    <text evidence="2 8">Belongs to the complex I subunit 4L family.</text>
</comment>
<organism evidence="9">
    <name type="scientific">uncultured Desulfovibrio sp</name>
    <dbReference type="NCBI Taxonomy" id="167968"/>
    <lineage>
        <taxon>Bacteria</taxon>
        <taxon>Pseudomonadati</taxon>
        <taxon>Thermodesulfobacteriota</taxon>
        <taxon>Desulfovibrionia</taxon>
        <taxon>Desulfovibrionales</taxon>
        <taxon>Desulfovibrionaceae</taxon>
        <taxon>Desulfovibrio</taxon>
        <taxon>environmental samples</taxon>
    </lineage>
</organism>
<dbReference type="NCBIfam" id="NF004320">
    <property type="entry name" value="PRK05715.1-2"/>
    <property type="match status" value="1"/>
</dbReference>
<feature type="transmembrane region" description="Helical" evidence="8">
    <location>
        <begin position="68"/>
        <end position="92"/>
    </location>
</feature>
<dbReference type="InterPro" id="IPR001133">
    <property type="entry name" value="NADH_UbQ_OxRdtase_chain4L/K"/>
</dbReference>
<evidence type="ECO:0000256" key="3">
    <source>
        <dbReference type="ARBA" id="ARBA00022448"/>
    </source>
</evidence>
<dbReference type="GO" id="GO:0050136">
    <property type="term" value="F:NADH dehydrogenase (quinone) (non-electrogenic) activity"/>
    <property type="evidence" value="ECO:0007669"/>
    <property type="project" value="UniProtKB-UniRule"/>
</dbReference>
<accession>A0A212KKR8</accession>
<dbReference type="GO" id="GO:0042773">
    <property type="term" value="P:ATP synthesis coupled electron transport"/>
    <property type="evidence" value="ECO:0007669"/>
    <property type="project" value="InterPro"/>
</dbReference>
<name>A0A212KKR8_9BACT</name>
<evidence type="ECO:0000313" key="9">
    <source>
        <dbReference type="EMBL" id="SBW12303.1"/>
    </source>
</evidence>
<dbReference type="Gene3D" id="1.10.287.3510">
    <property type="match status" value="1"/>
</dbReference>
<keyword evidence="5 8" id="KW-0812">Transmembrane</keyword>
<sequence length="108" mass="11459">MHYASLSQSLETYLVIGAALFGLGLFGMAMRRTFIGMLIASELILCGASVNFMAFGRFCAPDTATGQIAALFVMAIAAAEAVIVLSIIIAVYRLYRSVETDAPSDLKG</sequence>
<dbReference type="Pfam" id="PF00420">
    <property type="entry name" value="Oxidored_q2"/>
    <property type="match status" value="1"/>
</dbReference>
<keyword evidence="8" id="KW-1003">Cell membrane</keyword>
<keyword evidence="4" id="KW-0997">Cell inner membrane</keyword>
<keyword evidence="3 8" id="KW-0813">Transport</keyword>
<keyword evidence="9" id="KW-0560">Oxidoreductase</keyword>
<dbReference type="PANTHER" id="PTHR11434">
    <property type="entry name" value="NADH-UBIQUINONE OXIDOREDUCTASE SUBUNIT ND4L"/>
    <property type="match status" value="1"/>
</dbReference>
<comment type="subcellular location">
    <subcellularLocation>
        <location evidence="8">Cell membrane</location>
        <topology evidence="8">Multi-pass membrane protein</topology>
    </subcellularLocation>
    <subcellularLocation>
        <location evidence="1">Membrane</location>
        <topology evidence="1">Multi-pass membrane protein</topology>
    </subcellularLocation>
</comment>
<dbReference type="EC" id="7.1.1.-" evidence="8"/>